<keyword evidence="4" id="KW-1185">Reference proteome</keyword>
<feature type="transmembrane region" description="Helical" evidence="1">
    <location>
        <begin position="121"/>
        <end position="139"/>
    </location>
</feature>
<dbReference type="AlphaFoldDB" id="A0A9X1R2Q3"/>
<dbReference type="PIRSF" id="PIRSF028704">
    <property type="entry name" value="UPC028704"/>
    <property type="match status" value="1"/>
</dbReference>
<keyword evidence="1" id="KW-1133">Transmembrane helix</keyword>
<proteinExistence type="predicted"/>
<evidence type="ECO:0000256" key="1">
    <source>
        <dbReference type="SAM" id="Phobius"/>
    </source>
</evidence>
<dbReference type="EMBL" id="JAKLUA010000004">
    <property type="protein sequence ID" value="MCG2668185.1"/>
    <property type="molecule type" value="Genomic_DNA"/>
</dbReference>
<comment type="caution">
    <text evidence="2">The sequence shown here is derived from an EMBL/GenBank/DDBJ whole genome shotgun (WGS) entry which is preliminary data.</text>
</comment>
<reference evidence="2" key="1">
    <citation type="submission" date="2022-01" db="EMBL/GenBank/DDBJ databases">
        <title>Genome sequnece data of strain Bradyrhizobium sp. nov.</title>
        <authorList>
            <person name="Zhang J."/>
        </authorList>
    </citation>
    <scope>NUCLEOTIDE SEQUENCE</scope>
    <source>
        <strain evidence="3">WYCCWR 12774</strain>
        <strain evidence="2">WYCCWR 13023</strain>
    </source>
</reference>
<dbReference type="Proteomes" id="UP001139012">
    <property type="component" value="Unassembled WGS sequence"/>
</dbReference>
<evidence type="ECO:0000313" key="5">
    <source>
        <dbReference type="Proteomes" id="UP001139054"/>
    </source>
</evidence>
<feature type="transmembrane region" description="Helical" evidence="1">
    <location>
        <begin position="146"/>
        <end position="165"/>
    </location>
</feature>
<organism evidence="2 5">
    <name type="scientific">Bradyrhizobium zhengyangense</name>
    <dbReference type="NCBI Taxonomy" id="2911009"/>
    <lineage>
        <taxon>Bacteria</taxon>
        <taxon>Pseudomonadati</taxon>
        <taxon>Pseudomonadota</taxon>
        <taxon>Alphaproteobacteria</taxon>
        <taxon>Hyphomicrobiales</taxon>
        <taxon>Nitrobacteraceae</taxon>
        <taxon>Bradyrhizobium</taxon>
    </lineage>
</organism>
<dbReference type="InterPro" id="IPR014550">
    <property type="entry name" value="UCP028704_OpgC"/>
</dbReference>
<protein>
    <submittedName>
        <fullName evidence="2">OpgC domain-containing protein</fullName>
    </submittedName>
</protein>
<feature type="transmembrane region" description="Helical" evidence="1">
    <location>
        <begin position="69"/>
        <end position="90"/>
    </location>
</feature>
<feature type="transmembrane region" description="Helical" evidence="1">
    <location>
        <begin position="290"/>
        <end position="309"/>
    </location>
</feature>
<feature type="transmembrane region" description="Helical" evidence="1">
    <location>
        <begin position="206"/>
        <end position="226"/>
    </location>
</feature>
<feature type="transmembrane region" description="Helical" evidence="1">
    <location>
        <begin position="315"/>
        <end position="336"/>
    </location>
</feature>
<gene>
    <name evidence="3" type="ORF">L6637_14570</name>
    <name evidence="2" type="ORF">L6654_06025</name>
</gene>
<keyword evidence="1" id="KW-0812">Transmembrane</keyword>
<sequence length="350" mass="39490">MALWFVFIDHIPGNVFDWLTLRNYGFSDASEVFVFVSGYTCMVSYGGALRSQGWPTVIARSLRRSFEIYAAFLLLVIVYLGLAWLTSSYLDETNTRRFFDNPGTALLRLLALQYAPVNTDILPTFVLLHLAFPIVLWLIARNAAIALAASFMLYLMVQLYSWHWPAWPTGELYFNPFAWQILFVIGACSAGPCAEKFATILQRRVTISLAAAYVLFSLVIALSWRLDAFKWLIPQMIEDWLYPIYKSHLDPVRIIHFLAIVALLTRIVPPDGRRSPGLWTTALIRCGENSLPIFCFSVLASFMTFVILNRVSDGLPMQAAVTALGIALMVAVANILTWEAKLDRRAPALF</sequence>
<evidence type="ECO:0000313" key="2">
    <source>
        <dbReference type="EMBL" id="MCG2626182.1"/>
    </source>
</evidence>
<feature type="transmembrane region" description="Helical" evidence="1">
    <location>
        <begin position="32"/>
        <end position="49"/>
    </location>
</feature>
<dbReference type="EMBL" id="JAKLTY010000003">
    <property type="protein sequence ID" value="MCG2626182.1"/>
    <property type="molecule type" value="Genomic_DNA"/>
</dbReference>
<accession>A0A9X1R2Q3</accession>
<evidence type="ECO:0000313" key="3">
    <source>
        <dbReference type="EMBL" id="MCG2668185.1"/>
    </source>
</evidence>
<dbReference type="PANTHER" id="PTHR38592">
    <property type="entry name" value="BLL4819 PROTEIN"/>
    <property type="match status" value="1"/>
</dbReference>
<dbReference type="PANTHER" id="PTHR38592:SF3">
    <property type="entry name" value="BLL4819 PROTEIN"/>
    <property type="match status" value="1"/>
</dbReference>
<keyword evidence="1" id="KW-0472">Membrane</keyword>
<dbReference type="Proteomes" id="UP001139054">
    <property type="component" value="Unassembled WGS sequence"/>
</dbReference>
<dbReference type="Pfam" id="PF10129">
    <property type="entry name" value="OpgC_C"/>
    <property type="match status" value="1"/>
</dbReference>
<feature type="transmembrane region" description="Helical" evidence="1">
    <location>
        <begin position="251"/>
        <end position="269"/>
    </location>
</feature>
<feature type="transmembrane region" description="Helical" evidence="1">
    <location>
        <begin position="177"/>
        <end position="194"/>
    </location>
</feature>
<name>A0A9X1R2Q3_9BRAD</name>
<evidence type="ECO:0000313" key="4">
    <source>
        <dbReference type="Proteomes" id="UP001139012"/>
    </source>
</evidence>